<organism evidence="1 2">
    <name type="scientific">Flaviaesturariibacter aridisoli</name>
    <dbReference type="NCBI Taxonomy" id="2545761"/>
    <lineage>
        <taxon>Bacteria</taxon>
        <taxon>Pseudomonadati</taxon>
        <taxon>Bacteroidota</taxon>
        <taxon>Chitinophagia</taxon>
        <taxon>Chitinophagales</taxon>
        <taxon>Chitinophagaceae</taxon>
        <taxon>Flaviaestuariibacter</taxon>
    </lineage>
</organism>
<dbReference type="Proteomes" id="UP000295164">
    <property type="component" value="Unassembled WGS sequence"/>
</dbReference>
<dbReference type="AlphaFoldDB" id="A0A4R4DVF0"/>
<evidence type="ECO:0000313" key="2">
    <source>
        <dbReference type="Proteomes" id="UP000295164"/>
    </source>
</evidence>
<sequence>MLKIKNKRLDIATLKHLAAKQLLIDSQPTFTERTAKAKSLWGSKTKSKDGKDAFKVIAEKLDLMCVGKRICNYCEQAEAMDIEHILPKGFFPEKAFIWSNYLLACKNCNTGYKLDKAWVFVPKGSSNVVELIRGDEPASNDSAFIDPRREDPMDLMQLDLADFQFYAAAKYPMGSQQFVKVEKTISILQLDTRDNLVRYRRDAFVNFKRSLREYVAVMNSTDYASLIQATYGDPAIDLLLPFDKQKRKILRGIKKSILTSLHITVWREMQRQLASMPIDIQGLFKQSGAIDW</sequence>
<gene>
    <name evidence="1" type="ORF">E0486_15585</name>
</gene>
<dbReference type="RefSeq" id="WP_131853451.1">
    <property type="nucleotide sequence ID" value="NZ_SKFH01000034.1"/>
</dbReference>
<keyword evidence="2" id="KW-1185">Reference proteome</keyword>
<protein>
    <recommendedName>
        <fullName evidence="3">TIGR02646 family protein</fullName>
    </recommendedName>
</protein>
<comment type="caution">
    <text evidence="1">The sequence shown here is derived from an EMBL/GenBank/DDBJ whole genome shotgun (WGS) entry which is preliminary data.</text>
</comment>
<reference evidence="1 2" key="1">
    <citation type="submission" date="2019-03" db="EMBL/GenBank/DDBJ databases">
        <authorList>
            <person name="Kim M.K.M."/>
        </authorList>
    </citation>
    <scope>NUCLEOTIDE SEQUENCE [LARGE SCALE GENOMIC DNA]</scope>
    <source>
        <strain evidence="1 2">17J68-15</strain>
    </source>
</reference>
<accession>A0A4R4DVF0</accession>
<evidence type="ECO:0008006" key="3">
    <source>
        <dbReference type="Google" id="ProtNLM"/>
    </source>
</evidence>
<dbReference type="InterPro" id="IPR003615">
    <property type="entry name" value="HNH_nuc"/>
</dbReference>
<dbReference type="OrthoDB" id="5918473at2"/>
<name>A0A4R4DVF0_9BACT</name>
<dbReference type="CDD" id="cd00085">
    <property type="entry name" value="HNHc"/>
    <property type="match status" value="1"/>
</dbReference>
<dbReference type="Gene3D" id="1.10.30.50">
    <property type="match status" value="1"/>
</dbReference>
<proteinExistence type="predicted"/>
<dbReference type="EMBL" id="SKFH01000034">
    <property type="protein sequence ID" value="TCZ67500.1"/>
    <property type="molecule type" value="Genomic_DNA"/>
</dbReference>
<evidence type="ECO:0000313" key="1">
    <source>
        <dbReference type="EMBL" id="TCZ67500.1"/>
    </source>
</evidence>